<evidence type="ECO:0000256" key="1">
    <source>
        <dbReference type="SAM" id="SignalP"/>
    </source>
</evidence>
<evidence type="ECO:0000313" key="2">
    <source>
        <dbReference type="EMBL" id="MEX5728761.1"/>
    </source>
</evidence>
<evidence type="ECO:0000313" key="3">
    <source>
        <dbReference type="Proteomes" id="UP001560019"/>
    </source>
</evidence>
<feature type="signal peptide" evidence="1">
    <location>
        <begin position="1"/>
        <end position="34"/>
    </location>
</feature>
<protein>
    <submittedName>
        <fullName evidence="2">Uncharacterized protein</fullName>
    </submittedName>
</protein>
<proteinExistence type="predicted"/>
<feature type="chain" id="PRO_5045415050" evidence="1">
    <location>
        <begin position="35"/>
        <end position="99"/>
    </location>
</feature>
<dbReference type="EMBL" id="JBEHHI010000002">
    <property type="protein sequence ID" value="MEX5728761.1"/>
    <property type="molecule type" value="Genomic_DNA"/>
</dbReference>
<comment type="caution">
    <text evidence="2">The sequence shown here is derived from an EMBL/GenBank/DDBJ whole genome shotgun (WGS) entry which is preliminary data.</text>
</comment>
<accession>A0ABV3XTT9</accession>
<organism evidence="2 3">
    <name type="scientific">Rhodovulum iodosum</name>
    <dbReference type="NCBI Taxonomy" id="68291"/>
    <lineage>
        <taxon>Bacteria</taxon>
        <taxon>Pseudomonadati</taxon>
        <taxon>Pseudomonadota</taxon>
        <taxon>Alphaproteobacteria</taxon>
        <taxon>Rhodobacterales</taxon>
        <taxon>Paracoccaceae</taxon>
        <taxon>Rhodovulum</taxon>
    </lineage>
</organism>
<dbReference type="Proteomes" id="UP001560019">
    <property type="component" value="Unassembled WGS sequence"/>
</dbReference>
<name>A0ABV3XTT9_9RHOB</name>
<gene>
    <name evidence="2" type="ORF">Ga0609869_002114</name>
</gene>
<keyword evidence="1" id="KW-0732">Signal</keyword>
<sequence>MTQRIFSCNSTSRRGGAALALVSALMVAPVPAAAKGELPAVAAGSASVADWLSPDRGARSKAEAERKRNLAQALDTRHGRGTYICSASGFGQKSRCFAR</sequence>
<dbReference type="RefSeq" id="WP_125407017.1">
    <property type="nucleotide sequence ID" value="NZ_JBEHHI010000002.1"/>
</dbReference>
<reference evidence="2 3" key="1">
    <citation type="submission" date="2024-06" db="EMBL/GenBank/DDBJ databases">
        <title>Genome of Rhodovulum iodosum, a marine photoferrotroph.</title>
        <authorList>
            <person name="Bianchini G."/>
            <person name="Nikeleit V."/>
            <person name="Kappler A."/>
            <person name="Bryce C."/>
            <person name="Sanchez-Baracaldo P."/>
        </authorList>
    </citation>
    <scope>NUCLEOTIDE SEQUENCE [LARGE SCALE GENOMIC DNA]</scope>
    <source>
        <strain evidence="2 3">UT/N1</strain>
    </source>
</reference>
<keyword evidence="3" id="KW-1185">Reference proteome</keyword>